<dbReference type="PROSITE" id="PS00687">
    <property type="entry name" value="ALDEHYDE_DEHYDR_GLU"/>
    <property type="match status" value="1"/>
</dbReference>
<evidence type="ECO:0000256" key="6">
    <source>
        <dbReference type="RuleBase" id="RU003345"/>
    </source>
</evidence>
<dbReference type="HOGENOM" id="CLU_005391_0_1_1"/>
<dbReference type="InterPro" id="IPR016162">
    <property type="entry name" value="Ald_DH_N"/>
</dbReference>
<comment type="catalytic activity">
    <reaction evidence="4">
        <text>an aldehyde + NAD(+) + H2O = a carboxylate + NADH + 2 H(+)</text>
        <dbReference type="Rhea" id="RHEA:16185"/>
        <dbReference type="ChEBI" id="CHEBI:15377"/>
        <dbReference type="ChEBI" id="CHEBI:15378"/>
        <dbReference type="ChEBI" id="CHEBI:17478"/>
        <dbReference type="ChEBI" id="CHEBI:29067"/>
        <dbReference type="ChEBI" id="CHEBI:57540"/>
        <dbReference type="ChEBI" id="CHEBI:57945"/>
        <dbReference type="EC" id="1.2.1.3"/>
    </reaction>
</comment>
<dbReference type="PANTHER" id="PTHR11699">
    <property type="entry name" value="ALDEHYDE DEHYDROGENASE-RELATED"/>
    <property type="match status" value="1"/>
</dbReference>
<evidence type="ECO:0000256" key="4">
    <source>
        <dbReference type="ARBA" id="ARBA00049194"/>
    </source>
</evidence>
<dbReference type="Gene3D" id="3.40.309.10">
    <property type="entry name" value="Aldehyde Dehydrogenase, Chain A, domain 2"/>
    <property type="match status" value="1"/>
</dbReference>
<proteinExistence type="inferred from homology"/>
<dbReference type="InterPro" id="IPR015590">
    <property type="entry name" value="Aldehyde_DH_dom"/>
</dbReference>
<protein>
    <recommendedName>
        <fullName evidence="3">aldehyde dehydrogenase (NAD(+))</fullName>
        <ecNumber evidence="3">1.2.1.3</ecNumber>
    </recommendedName>
</protein>
<feature type="region of interest" description="Disordered" evidence="7">
    <location>
        <begin position="1"/>
        <end position="29"/>
    </location>
</feature>
<dbReference type="InterPro" id="IPR029510">
    <property type="entry name" value="Ald_DH_CS_GLU"/>
</dbReference>
<dbReference type="EC" id="1.2.1.3" evidence="3"/>
<evidence type="ECO:0000256" key="1">
    <source>
        <dbReference type="ARBA" id="ARBA00009986"/>
    </source>
</evidence>
<reference evidence="10" key="1">
    <citation type="journal article" date="2014" name="Genome Announc.">
        <title>Genome sequence and annotation of Acremonium chrysogenum, producer of the beta-lactam antibiotic cephalosporin C.</title>
        <authorList>
            <person name="Terfehr D."/>
            <person name="Dahlmann T.A."/>
            <person name="Specht T."/>
            <person name="Zadra I."/>
            <person name="Kuernsteiner H."/>
            <person name="Kueck U."/>
        </authorList>
    </citation>
    <scope>NUCLEOTIDE SEQUENCE [LARGE SCALE GENOMIC DNA]</scope>
    <source>
        <strain evidence="10">ATCC 11550 / CBS 779.69 / DSM 880 / IAM 14645 / JCM 23072 / IMI 49137</strain>
    </source>
</reference>
<dbReference type="STRING" id="857340.A0A086SY04"/>
<dbReference type="AlphaFoldDB" id="A0A086SY04"/>
<keyword evidence="10" id="KW-1185">Reference proteome</keyword>
<comment type="caution">
    <text evidence="9">The sequence shown here is derived from an EMBL/GenBank/DDBJ whole genome shotgun (WGS) entry which is preliminary data.</text>
</comment>
<dbReference type="Proteomes" id="UP000029964">
    <property type="component" value="Unassembled WGS sequence"/>
</dbReference>
<evidence type="ECO:0000259" key="8">
    <source>
        <dbReference type="Pfam" id="PF00171"/>
    </source>
</evidence>
<feature type="domain" description="Aldehyde dehydrogenase" evidence="8">
    <location>
        <begin position="52"/>
        <end position="497"/>
    </location>
</feature>
<evidence type="ECO:0000313" key="9">
    <source>
        <dbReference type="EMBL" id="KFH41986.1"/>
    </source>
</evidence>
<evidence type="ECO:0000256" key="2">
    <source>
        <dbReference type="ARBA" id="ARBA00023002"/>
    </source>
</evidence>
<gene>
    <name evidence="9" type="ORF">ACRE_072830</name>
</gene>
<dbReference type="GO" id="GO:0004029">
    <property type="term" value="F:aldehyde dehydrogenase (NAD+) activity"/>
    <property type="evidence" value="ECO:0007669"/>
    <property type="project" value="UniProtKB-EC"/>
</dbReference>
<name>A0A086SY04_HAPC1</name>
<keyword evidence="2 6" id="KW-0560">Oxidoreductase</keyword>
<dbReference type="FunFam" id="3.40.309.10:FF:000012">
    <property type="entry name" value="Betaine aldehyde dehydrogenase"/>
    <property type="match status" value="1"/>
</dbReference>
<sequence>MLSLFQSKEKKAGGQGKTSFQPPKPDLSRFPFPTKAFIGGTFVDSTGSEKHTLKSAVNDSIITTELQWSNAKDVDAAVDAAEEGFAKWQAMSDRERRDALLKYAALIRENSERIQWLEAVLVGKEASFSSYELDLAAEVFIYFANMIDKFSSEVIKSNDNVLTPWGVCAGICPFNAPVGTFAMKVAPALACGNSIVIKTSETNPFSTIFVASLANEAGIPAGTINCLTGGAEAGDALASHMKIRKISFTGSVAVGKLVYSAAARSNLKSVTMELGGKSPHIVFPDADLDKAIPAAAMFLALNGQGCSLGTRLYLHESIADAFIAKLVPIVEGHAKVLGGDPTSADTRGSPLYNHRQRDSVLSHIESGTKEATLITGGHALGENSCYVEPTIFVDPKPGAQIHREEIFGPVLVIVKFSSEEEVLKLANDTEFGLASYVWTADIQRALRLSRKLEAGSVSINGAGGMNVQTPYGGWKQSGRGLENGVAAMEDWTQSKTVSLG</sequence>
<dbReference type="InterPro" id="IPR016163">
    <property type="entry name" value="Ald_DH_C"/>
</dbReference>
<evidence type="ECO:0000256" key="5">
    <source>
        <dbReference type="PROSITE-ProRule" id="PRU10007"/>
    </source>
</evidence>
<feature type="active site" evidence="5">
    <location>
        <position position="273"/>
    </location>
</feature>
<organism evidence="9 10">
    <name type="scientific">Hapsidospora chrysogenum (strain ATCC 11550 / CBS 779.69 / DSM 880 / IAM 14645 / JCM 23072 / IMI 49137)</name>
    <name type="common">Acremonium chrysogenum</name>
    <dbReference type="NCBI Taxonomy" id="857340"/>
    <lineage>
        <taxon>Eukaryota</taxon>
        <taxon>Fungi</taxon>
        <taxon>Dikarya</taxon>
        <taxon>Ascomycota</taxon>
        <taxon>Pezizomycotina</taxon>
        <taxon>Sordariomycetes</taxon>
        <taxon>Hypocreomycetidae</taxon>
        <taxon>Hypocreales</taxon>
        <taxon>Bionectriaceae</taxon>
        <taxon>Hapsidospora</taxon>
    </lineage>
</organism>
<dbReference type="OrthoDB" id="310895at2759"/>
<accession>A0A086SY04</accession>
<evidence type="ECO:0000313" key="10">
    <source>
        <dbReference type="Proteomes" id="UP000029964"/>
    </source>
</evidence>
<dbReference type="InterPro" id="IPR016161">
    <property type="entry name" value="Ald_DH/histidinol_DH"/>
</dbReference>
<dbReference type="EMBL" id="JPKY01000108">
    <property type="protein sequence ID" value="KFH41986.1"/>
    <property type="molecule type" value="Genomic_DNA"/>
</dbReference>
<dbReference type="Pfam" id="PF00171">
    <property type="entry name" value="Aldedh"/>
    <property type="match status" value="1"/>
</dbReference>
<dbReference type="SUPFAM" id="SSF53720">
    <property type="entry name" value="ALDH-like"/>
    <property type="match status" value="1"/>
</dbReference>
<dbReference type="FunFam" id="3.40.605.10:FF:000007">
    <property type="entry name" value="NAD/NADP-dependent betaine aldehyde dehydrogenase"/>
    <property type="match status" value="1"/>
</dbReference>
<comment type="similarity">
    <text evidence="1 6">Belongs to the aldehyde dehydrogenase family.</text>
</comment>
<evidence type="ECO:0000256" key="3">
    <source>
        <dbReference type="ARBA" id="ARBA00024226"/>
    </source>
</evidence>
<dbReference type="Gene3D" id="3.40.605.10">
    <property type="entry name" value="Aldehyde Dehydrogenase, Chain A, domain 1"/>
    <property type="match status" value="1"/>
</dbReference>
<evidence type="ECO:0000256" key="7">
    <source>
        <dbReference type="SAM" id="MobiDB-lite"/>
    </source>
</evidence>